<evidence type="ECO:0000313" key="2">
    <source>
        <dbReference type="Proteomes" id="UP001589833"/>
    </source>
</evidence>
<evidence type="ECO:0000313" key="1">
    <source>
        <dbReference type="EMBL" id="MFC0558297.1"/>
    </source>
</evidence>
<protein>
    <submittedName>
        <fullName evidence="1">Uncharacterized protein</fullName>
    </submittedName>
</protein>
<comment type="caution">
    <text evidence="1">The sequence shown here is derived from an EMBL/GenBank/DDBJ whole genome shotgun (WGS) entry which is preliminary data.</text>
</comment>
<dbReference type="Proteomes" id="UP001589833">
    <property type="component" value="Unassembled WGS sequence"/>
</dbReference>
<sequence>MKGLLKFLIPIIFIVTIIGCSNNEDKIELLFFSEIQATMQEEIEDMISNAISVEKDEFIVNIHPVTYERLIVEIASHNGDLLFLDEELMSAAYDPDGLYRLDEALDDAWFALVPDKYKAIDSETGELHVYALPLNNESPFLQTLGVELEAPLVAIIPVYSDNKAFSIKLLKYIIENN</sequence>
<reference evidence="1 2" key="1">
    <citation type="submission" date="2024-09" db="EMBL/GenBank/DDBJ databases">
        <authorList>
            <person name="Sun Q."/>
            <person name="Mori K."/>
        </authorList>
    </citation>
    <scope>NUCLEOTIDE SEQUENCE [LARGE SCALE GENOMIC DNA]</scope>
    <source>
        <strain evidence="1 2">NCAIM B.02301</strain>
    </source>
</reference>
<keyword evidence="2" id="KW-1185">Reference proteome</keyword>
<organism evidence="1 2">
    <name type="scientific">Halalkalibacter alkalisediminis</name>
    <dbReference type="NCBI Taxonomy" id="935616"/>
    <lineage>
        <taxon>Bacteria</taxon>
        <taxon>Bacillati</taxon>
        <taxon>Bacillota</taxon>
        <taxon>Bacilli</taxon>
        <taxon>Bacillales</taxon>
        <taxon>Bacillaceae</taxon>
        <taxon>Halalkalibacter</taxon>
    </lineage>
</organism>
<accession>A0ABV6NC05</accession>
<dbReference type="RefSeq" id="WP_273841022.1">
    <property type="nucleotide sequence ID" value="NZ_JAQQWT010000003.1"/>
</dbReference>
<dbReference type="PROSITE" id="PS51257">
    <property type="entry name" value="PROKAR_LIPOPROTEIN"/>
    <property type="match status" value="1"/>
</dbReference>
<dbReference type="EMBL" id="JBHLTR010000004">
    <property type="protein sequence ID" value="MFC0558297.1"/>
    <property type="molecule type" value="Genomic_DNA"/>
</dbReference>
<proteinExistence type="predicted"/>
<name>A0ABV6NC05_9BACI</name>
<gene>
    <name evidence="1" type="ORF">ACFFH4_04445</name>
</gene>